<gene>
    <name evidence="4" type="ORF">SCF082_LOCUS40427</name>
</gene>
<evidence type="ECO:0000313" key="5">
    <source>
        <dbReference type="Proteomes" id="UP001642464"/>
    </source>
</evidence>
<protein>
    <submittedName>
        <fullName evidence="4">Molybdenum cofactor sulfurase</fullName>
    </submittedName>
</protein>
<evidence type="ECO:0000256" key="2">
    <source>
        <dbReference type="SAM" id="MobiDB-lite"/>
    </source>
</evidence>
<accession>A0ABP0QE94</accession>
<evidence type="ECO:0000259" key="3">
    <source>
        <dbReference type="PROSITE" id="PS51319"/>
    </source>
</evidence>
<comment type="subcellular location">
    <subcellularLocation>
        <location evidence="1">Nucleus</location>
    </subcellularLocation>
</comment>
<keyword evidence="5" id="KW-1185">Reference proteome</keyword>
<dbReference type="Proteomes" id="UP001642464">
    <property type="component" value="Unassembled WGS sequence"/>
</dbReference>
<evidence type="ECO:0000313" key="4">
    <source>
        <dbReference type="EMBL" id="CAK9085331.1"/>
    </source>
</evidence>
<dbReference type="EMBL" id="CAXAMM010039276">
    <property type="protein sequence ID" value="CAK9085331.1"/>
    <property type="molecule type" value="Genomic_DNA"/>
</dbReference>
<organism evidence="4 5">
    <name type="scientific">Durusdinium trenchii</name>
    <dbReference type="NCBI Taxonomy" id="1381693"/>
    <lineage>
        <taxon>Eukaryota</taxon>
        <taxon>Sar</taxon>
        <taxon>Alveolata</taxon>
        <taxon>Dinophyceae</taxon>
        <taxon>Suessiales</taxon>
        <taxon>Symbiodiniaceae</taxon>
        <taxon>Durusdinium</taxon>
    </lineage>
</organism>
<keyword evidence="1" id="KW-0539">Nucleus</keyword>
<feature type="region of interest" description="Disordered" evidence="2">
    <location>
        <begin position="366"/>
        <end position="400"/>
    </location>
</feature>
<feature type="compositionally biased region" description="Basic and acidic residues" evidence="2">
    <location>
        <begin position="455"/>
        <end position="466"/>
    </location>
</feature>
<dbReference type="PROSITE" id="PS51319">
    <property type="entry name" value="TFIIS_N"/>
    <property type="match status" value="1"/>
</dbReference>
<dbReference type="Pfam" id="PF08711">
    <property type="entry name" value="Med26"/>
    <property type="match status" value="1"/>
</dbReference>
<feature type="region of interest" description="Disordered" evidence="2">
    <location>
        <begin position="445"/>
        <end position="488"/>
    </location>
</feature>
<feature type="non-terminal residue" evidence="4">
    <location>
        <position position="1"/>
    </location>
</feature>
<comment type="caution">
    <text evidence="4">The sequence shown here is derived from an EMBL/GenBank/DDBJ whole genome shotgun (WGS) entry which is preliminary data.</text>
</comment>
<dbReference type="InterPro" id="IPR017923">
    <property type="entry name" value="TFIIS_N"/>
</dbReference>
<feature type="region of interest" description="Disordered" evidence="2">
    <location>
        <begin position="47"/>
        <end position="77"/>
    </location>
</feature>
<sequence>VSEAFLRFTQLGRVVARYAQHPEVEVAKQAREIVEAWRLAIHCAPRPQRSASDDDSDVPSQARVKKQKAPARTRARTEKDSAGIGWIVKEVVSVYRGRRERFWQFTLQRPFGDDTWYLQVKVPLQNEKKEFSEIKELLHRMAFDLGAVSTSDEGGLGEEQLRALERLQRLEQRFAGSGVTESEARNALRLFERELSKANWSEEKFAKLKRQLAGAEEWSAADLVAECCVRWTEGKRRQAWFSSACARLAAPLGIESGYTENGGCCFVGPLSSSLGAALTATLVSHLGHLDLRQHQKQQKRISVPQFLQGFVDGALAKDRHLIWEKLFSLEDGEEAAEFCKEHLRRGFFDEDVDVGEEIRAMLQNMFGGSSSSQSSQDPNLEHSQPSSFAPFSGKAHRLEEDPPAKNSWALTFVSNLEVARSSRRRSREEAKRIYRWTFSAHAVKETKTDTASYTKGKDAGEKRKQQIESASGTAKRKFRKAPPLAITR</sequence>
<feature type="compositionally biased region" description="Basic residues" evidence="2">
    <location>
        <begin position="63"/>
        <end position="74"/>
    </location>
</feature>
<proteinExistence type="predicted"/>
<reference evidence="4 5" key="1">
    <citation type="submission" date="2024-02" db="EMBL/GenBank/DDBJ databases">
        <authorList>
            <person name="Chen Y."/>
            <person name="Shah S."/>
            <person name="Dougan E. K."/>
            <person name="Thang M."/>
            <person name="Chan C."/>
        </authorList>
    </citation>
    <scope>NUCLEOTIDE SEQUENCE [LARGE SCALE GENOMIC DNA]</scope>
</reference>
<feature type="compositionally biased region" description="Polar residues" evidence="2">
    <location>
        <begin position="377"/>
        <end position="389"/>
    </location>
</feature>
<evidence type="ECO:0000256" key="1">
    <source>
        <dbReference type="PROSITE-ProRule" id="PRU00649"/>
    </source>
</evidence>
<feature type="domain" description="TFIIS N-terminal" evidence="3">
    <location>
        <begin position="1"/>
        <end position="44"/>
    </location>
</feature>
<name>A0ABP0QE94_9DINO</name>